<dbReference type="Gene3D" id="1.10.630.10">
    <property type="entry name" value="Cytochrome P450"/>
    <property type="match status" value="1"/>
</dbReference>
<keyword evidence="5 9" id="KW-0560">Oxidoreductase</keyword>
<dbReference type="GO" id="GO:0005506">
    <property type="term" value="F:iron ion binding"/>
    <property type="evidence" value="ECO:0007669"/>
    <property type="project" value="InterPro"/>
</dbReference>
<dbReference type="GO" id="GO:0020037">
    <property type="term" value="F:heme binding"/>
    <property type="evidence" value="ECO:0007669"/>
    <property type="project" value="InterPro"/>
</dbReference>
<dbReference type="STRING" id="1450537.A0A395I508"/>
<dbReference type="Pfam" id="PF00067">
    <property type="entry name" value="p450"/>
    <property type="match status" value="1"/>
</dbReference>
<dbReference type="PROSITE" id="PS00086">
    <property type="entry name" value="CYTOCHROME_P450"/>
    <property type="match status" value="1"/>
</dbReference>
<comment type="similarity">
    <text evidence="2 9">Belongs to the cytochrome P450 family.</text>
</comment>
<gene>
    <name evidence="10" type="ORF">BO97DRAFT_339230</name>
</gene>
<accession>A0A395I508</accession>
<dbReference type="SUPFAM" id="SSF48264">
    <property type="entry name" value="Cytochrome P450"/>
    <property type="match status" value="1"/>
</dbReference>
<dbReference type="InterPro" id="IPR017972">
    <property type="entry name" value="Cyt_P450_CS"/>
</dbReference>
<dbReference type="InterPro" id="IPR001128">
    <property type="entry name" value="Cyt_P450"/>
</dbReference>
<protein>
    <submittedName>
        <fullName evidence="10">Cytochrome P450</fullName>
    </submittedName>
</protein>
<evidence type="ECO:0000256" key="4">
    <source>
        <dbReference type="ARBA" id="ARBA00022723"/>
    </source>
</evidence>
<organism evidence="10 11">
    <name type="scientific">Aspergillus homomorphus (strain CBS 101889)</name>
    <dbReference type="NCBI Taxonomy" id="1450537"/>
    <lineage>
        <taxon>Eukaryota</taxon>
        <taxon>Fungi</taxon>
        <taxon>Dikarya</taxon>
        <taxon>Ascomycota</taxon>
        <taxon>Pezizomycotina</taxon>
        <taxon>Eurotiomycetes</taxon>
        <taxon>Eurotiomycetidae</taxon>
        <taxon>Eurotiales</taxon>
        <taxon>Aspergillaceae</taxon>
        <taxon>Aspergillus</taxon>
        <taxon>Aspergillus subgen. Circumdati</taxon>
    </lineage>
</organism>
<dbReference type="GO" id="GO:0016705">
    <property type="term" value="F:oxidoreductase activity, acting on paired donors, with incorporation or reduction of molecular oxygen"/>
    <property type="evidence" value="ECO:0007669"/>
    <property type="project" value="InterPro"/>
</dbReference>
<comment type="cofactor">
    <cofactor evidence="1 8">
        <name>heme</name>
        <dbReference type="ChEBI" id="CHEBI:30413"/>
    </cofactor>
</comment>
<dbReference type="RefSeq" id="XP_025554324.1">
    <property type="nucleotide sequence ID" value="XM_025691545.1"/>
</dbReference>
<reference evidence="10 11" key="1">
    <citation type="submission" date="2018-02" db="EMBL/GenBank/DDBJ databases">
        <title>The genomes of Aspergillus section Nigri reveals drivers in fungal speciation.</title>
        <authorList>
            <consortium name="DOE Joint Genome Institute"/>
            <person name="Vesth T.C."/>
            <person name="Nybo J."/>
            <person name="Theobald S."/>
            <person name="Brandl J."/>
            <person name="Frisvad J.C."/>
            <person name="Nielsen K.F."/>
            <person name="Lyhne E.K."/>
            <person name="Kogle M.E."/>
            <person name="Kuo A."/>
            <person name="Riley R."/>
            <person name="Clum A."/>
            <person name="Nolan M."/>
            <person name="Lipzen A."/>
            <person name="Salamov A."/>
            <person name="Henrissat B."/>
            <person name="Wiebenga A."/>
            <person name="De vries R.P."/>
            <person name="Grigoriev I.V."/>
            <person name="Mortensen U.H."/>
            <person name="Andersen M.R."/>
            <person name="Baker S.E."/>
        </authorList>
    </citation>
    <scope>NUCLEOTIDE SEQUENCE [LARGE SCALE GENOMIC DNA]</scope>
    <source>
        <strain evidence="10 11">CBS 101889</strain>
    </source>
</reference>
<evidence type="ECO:0000313" key="10">
    <source>
        <dbReference type="EMBL" id="RAL15170.1"/>
    </source>
</evidence>
<keyword evidence="7 9" id="KW-0503">Monooxygenase</keyword>
<evidence type="ECO:0000256" key="2">
    <source>
        <dbReference type="ARBA" id="ARBA00010617"/>
    </source>
</evidence>
<dbReference type="InterPro" id="IPR036396">
    <property type="entry name" value="Cyt_P450_sf"/>
</dbReference>
<dbReference type="InterPro" id="IPR050121">
    <property type="entry name" value="Cytochrome_P450_monoxygenase"/>
</dbReference>
<feature type="binding site" description="axial binding residue" evidence="8">
    <location>
        <position position="446"/>
    </location>
    <ligand>
        <name>heme</name>
        <dbReference type="ChEBI" id="CHEBI:30413"/>
    </ligand>
    <ligandPart>
        <name>Fe</name>
        <dbReference type="ChEBI" id="CHEBI:18248"/>
    </ligandPart>
</feature>
<keyword evidence="4 8" id="KW-0479">Metal-binding</keyword>
<evidence type="ECO:0000256" key="1">
    <source>
        <dbReference type="ARBA" id="ARBA00001971"/>
    </source>
</evidence>
<dbReference type="PANTHER" id="PTHR24305:SF29">
    <property type="entry name" value="BENZOATE-PARA-HYDROXYLASE"/>
    <property type="match status" value="1"/>
</dbReference>
<dbReference type="OrthoDB" id="1470350at2759"/>
<evidence type="ECO:0000256" key="6">
    <source>
        <dbReference type="ARBA" id="ARBA00023004"/>
    </source>
</evidence>
<proteinExistence type="inferred from homology"/>
<evidence type="ECO:0000256" key="3">
    <source>
        <dbReference type="ARBA" id="ARBA00022617"/>
    </source>
</evidence>
<keyword evidence="6 8" id="KW-0408">Iron</keyword>
<dbReference type="Proteomes" id="UP000248961">
    <property type="component" value="Unassembled WGS sequence"/>
</dbReference>
<evidence type="ECO:0000256" key="8">
    <source>
        <dbReference type="PIRSR" id="PIRSR602401-1"/>
    </source>
</evidence>
<evidence type="ECO:0000256" key="5">
    <source>
        <dbReference type="ARBA" id="ARBA00023002"/>
    </source>
</evidence>
<dbReference type="VEuPathDB" id="FungiDB:BO97DRAFT_339230"/>
<dbReference type="GO" id="GO:0004497">
    <property type="term" value="F:monooxygenase activity"/>
    <property type="evidence" value="ECO:0007669"/>
    <property type="project" value="UniProtKB-KW"/>
</dbReference>
<dbReference type="GeneID" id="37195834"/>
<evidence type="ECO:0000313" key="11">
    <source>
        <dbReference type="Proteomes" id="UP000248961"/>
    </source>
</evidence>
<dbReference type="AlphaFoldDB" id="A0A395I508"/>
<dbReference type="PRINTS" id="PR00385">
    <property type="entry name" value="P450"/>
</dbReference>
<sequence>MISSALLIDVLQIIASICARFLYNVYFHPLARFPGPWLYRASSIPIAIAQIRGNFHEVTKAAHDRYGEVVRMAPNELCYISPQAVSDIFTRRNGLYSLPKDENLFNTTLMEPGTLTIAKEDEHPRLRHMLAPAFSTKALQEQETILQRNVDLLIGQMHDRAARNDTVDLKTWYNFTSFDIVGDFAFGQSFGSLERSRPHEWVQFVLDYIQVATYMHVARRFYPLDKLLLRLVPRAMMEHRAEHTRMALEIVQQRIDRDPVVDRRDFVHYMLRAVDPAATNEKGGGKKDQVVSTRDVEKQANILILAGSDSTATTLSFATYFLTQRPSCMVTLRRELRANFSNESEIDTLSLDRLPYLHAVVQETLRMRHPFPSGFGRQTRKMGSVVDGQFLPANTVVNIHLWSLFNCESYFKRPDHFAPERWLGNEEYADDAREVFQPFSIGPRNCLGQKFALNTIKLVLARMVWNFDLALAPEARGWLEHQPAFVSWEMPPLLLELKLADVQR</sequence>
<dbReference type="PRINTS" id="PR00463">
    <property type="entry name" value="EP450I"/>
</dbReference>
<dbReference type="EMBL" id="KZ824272">
    <property type="protein sequence ID" value="RAL15170.1"/>
    <property type="molecule type" value="Genomic_DNA"/>
</dbReference>
<evidence type="ECO:0000256" key="7">
    <source>
        <dbReference type="ARBA" id="ARBA00023033"/>
    </source>
</evidence>
<name>A0A395I508_ASPHC</name>
<dbReference type="InterPro" id="IPR002401">
    <property type="entry name" value="Cyt_P450_E_grp-I"/>
</dbReference>
<keyword evidence="3 8" id="KW-0349">Heme</keyword>
<keyword evidence="11" id="KW-1185">Reference proteome</keyword>
<dbReference type="PANTHER" id="PTHR24305">
    <property type="entry name" value="CYTOCHROME P450"/>
    <property type="match status" value="1"/>
</dbReference>
<dbReference type="CDD" id="cd11058">
    <property type="entry name" value="CYP60B-like"/>
    <property type="match status" value="1"/>
</dbReference>
<evidence type="ECO:0000256" key="9">
    <source>
        <dbReference type="RuleBase" id="RU000461"/>
    </source>
</evidence>